<reference evidence="1 2" key="1">
    <citation type="submission" date="2015-04" db="EMBL/GenBank/DDBJ databases">
        <authorList>
            <person name="Syromyatnikov M.Y."/>
            <person name="Popov V.N."/>
        </authorList>
    </citation>
    <scope>NUCLEOTIDE SEQUENCE [LARGE SCALE GENOMIC DNA]</scope>
</reference>
<dbReference type="AlphaFoldDB" id="A0A1J1HGB0"/>
<evidence type="ECO:0000313" key="1">
    <source>
        <dbReference type="EMBL" id="CRK87069.1"/>
    </source>
</evidence>
<gene>
    <name evidence="1" type="ORF">CLUMA_CG000893</name>
</gene>
<name>A0A1J1HGB0_9DIPT</name>
<accession>A0A1J1HGB0</accession>
<protein>
    <submittedName>
        <fullName evidence="1">CLUMA_CG000893, isoform A</fullName>
    </submittedName>
</protein>
<dbReference type="EMBL" id="CVRI01000003">
    <property type="protein sequence ID" value="CRK87069.1"/>
    <property type="molecule type" value="Genomic_DNA"/>
</dbReference>
<organism evidence="1 2">
    <name type="scientific">Clunio marinus</name>
    <dbReference type="NCBI Taxonomy" id="568069"/>
    <lineage>
        <taxon>Eukaryota</taxon>
        <taxon>Metazoa</taxon>
        <taxon>Ecdysozoa</taxon>
        <taxon>Arthropoda</taxon>
        <taxon>Hexapoda</taxon>
        <taxon>Insecta</taxon>
        <taxon>Pterygota</taxon>
        <taxon>Neoptera</taxon>
        <taxon>Endopterygota</taxon>
        <taxon>Diptera</taxon>
        <taxon>Nematocera</taxon>
        <taxon>Chironomoidea</taxon>
        <taxon>Chironomidae</taxon>
        <taxon>Clunio</taxon>
    </lineage>
</organism>
<evidence type="ECO:0000313" key="2">
    <source>
        <dbReference type="Proteomes" id="UP000183832"/>
    </source>
</evidence>
<keyword evidence="2" id="KW-1185">Reference proteome</keyword>
<proteinExistence type="predicted"/>
<sequence length="87" mass="10104">MNKRFKCVFNERTGNCSRTSKIFLQLLIAKKTDKSDKDVVVALETFLTEIILDVLNMKLSACVNCNETEEDMRVIVKELHSTLRYPY</sequence>
<dbReference type="Proteomes" id="UP000183832">
    <property type="component" value="Unassembled WGS sequence"/>
</dbReference>